<dbReference type="EMBL" id="ACJX03000001">
    <property type="protein sequence ID" value="KRT35294.1"/>
    <property type="molecule type" value="Genomic_DNA"/>
</dbReference>
<accession>A0A0T5XBK7</accession>
<dbReference type="Proteomes" id="UP000005273">
    <property type="component" value="Unassembled WGS sequence"/>
</dbReference>
<dbReference type="SUPFAM" id="SSF53850">
    <property type="entry name" value="Periplasmic binding protein-like II"/>
    <property type="match status" value="1"/>
</dbReference>
<evidence type="ECO:0000313" key="2">
    <source>
        <dbReference type="Proteomes" id="UP000005273"/>
    </source>
</evidence>
<organism evidence="1 2">
    <name type="scientific">Acetomicrobium hydrogeniformans ATCC BAA-1850</name>
    <dbReference type="NCBI Taxonomy" id="592015"/>
    <lineage>
        <taxon>Bacteria</taxon>
        <taxon>Thermotogati</taxon>
        <taxon>Synergistota</taxon>
        <taxon>Synergistia</taxon>
        <taxon>Synergistales</taxon>
        <taxon>Acetomicrobiaceae</taxon>
        <taxon>Acetomicrobium</taxon>
    </lineage>
</organism>
<proteinExistence type="predicted"/>
<protein>
    <submittedName>
        <fullName evidence="1">Uncharacterized protein</fullName>
    </submittedName>
</protein>
<sequence>MVAILLSLVFVGQNAAAAQEPKYGGVLRWRAVNDPPKLDPAMATDTSSSRNVYLMFDMLVDNDPDGKSIVPRLAES</sequence>
<dbReference type="STRING" id="592015.HMPREF1705_04565"/>
<gene>
    <name evidence="1" type="ORF">HMPREF1705_04565</name>
</gene>
<reference evidence="2" key="1">
    <citation type="submission" date="2012-09" db="EMBL/GenBank/DDBJ databases">
        <authorList>
            <person name="Weinstock G."/>
            <person name="Sodergren E."/>
            <person name="Clifton S."/>
            <person name="Fulton L."/>
            <person name="Fulton B."/>
            <person name="Courtney L."/>
            <person name="Fronick C."/>
            <person name="Harrison M."/>
            <person name="Strong C."/>
            <person name="Farmer C."/>
            <person name="Delehaunty K."/>
            <person name="Markovic C."/>
            <person name="Hall O."/>
            <person name="Minx P."/>
            <person name="Tomlinson C."/>
            <person name="Mitreva M."/>
            <person name="Nelson J."/>
            <person name="Hou S."/>
            <person name="Wollam A."/>
            <person name="Pepin K.H."/>
            <person name="Johnson M."/>
            <person name="Bhonagiri V."/>
            <person name="Nash W.E."/>
            <person name="Suruliraj S."/>
            <person name="Warren W."/>
            <person name="Chinwalla A."/>
            <person name="Mardis E.R."/>
            <person name="Wilson R.K."/>
        </authorList>
    </citation>
    <scope>NUCLEOTIDE SEQUENCE [LARGE SCALE GENOMIC DNA]</scope>
    <source>
        <strain evidence="2">OS1</strain>
    </source>
</reference>
<name>A0A0T5XBK7_9BACT</name>
<dbReference type="AlphaFoldDB" id="A0A0T5XBK7"/>
<dbReference type="Gene3D" id="3.40.190.10">
    <property type="entry name" value="Periplasmic binding protein-like II"/>
    <property type="match status" value="1"/>
</dbReference>
<comment type="caution">
    <text evidence="1">The sequence shown here is derived from an EMBL/GenBank/DDBJ whole genome shotgun (WGS) entry which is preliminary data.</text>
</comment>
<dbReference type="eggNOG" id="COG4166">
    <property type="taxonomic scope" value="Bacteria"/>
</dbReference>
<keyword evidence="2" id="KW-1185">Reference proteome</keyword>
<evidence type="ECO:0000313" key="1">
    <source>
        <dbReference type="EMBL" id="KRT35294.1"/>
    </source>
</evidence>